<protein>
    <submittedName>
        <fullName evidence="4">Uncharacterized protein</fullName>
    </submittedName>
</protein>
<dbReference type="Proteomes" id="UP000663855">
    <property type="component" value="Unassembled WGS sequence"/>
</dbReference>
<evidence type="ECO:0000256" key="1">
    <source>
        <dbReference type="SAM" id="Phobius"/>
    </source>
</evidence>
<organism evidence="4 8">
    <name type="scientific">Rotaria magnacalcarata</name>
    <dbReference type="NCBI Taxonomy" id="392030"/>
    <lineage>
        <taxon>Eukaryota</taxon>
        <taxon>Metazoa</taxon>
        <taxon>Spiralia</taxon>
        <taxon>Gnathifera</taxon>
        <taxon>Rotifera</taxon>
        <taxon>Eurotatoria</taxon>
        <taxon>Bdelloidea</taxon>
        <taxon>Philodinida</taxon>
        <taxon>Philodinidae</taxon>
        <taxon>Rotaria</taxon>
    </lineage>
</organism>
<comment type="caution">
    <text evidence="4">The sequence shown here is derived from an EMBL/GenBank/DDBJ whole genome shotgun (WGS) entry which is preliminary data.</text>
</comment>
<dbReference type="EMBL" id="CAJNRE010013212">
    <property type="protein sequence ID" value="CAF2117316.1"/>
    <property type="molecule type" value="Genomic_DNA"/>
</dbReference>
<keyword evidence="1" id="KW-1133">Transmembrane helix</keyword>
<accession>A0A816UWY7</accession>
<evidence type="ECO:0000313" key="5">
    <source>
        <dbReference type="EMBL" id="CAF4373559.1"/>
    </source>
</evidence>
<dbReference type="Proteomes" id="UP000681720">
    <property type="component" value="Unassembled WGS sequence"/>
</dbReference>
<dbReference type="Proteomes" id="UP000681967">
    <property type="component" value="Unassembled WGS sequence"/>
</dbReference>
<dbReference type="OrthoDB" id="10046372at2759"/>
<feature type="transmembrane region" description="Helical" evidence="1">
    <location>
        <begin position="20"/>
        <end position="53"/>
    </location>
</feature>
<dbReference type="EMBL" id="CAJNOV010013736">
    <property type="protein sequence ID" value="CAF1531056.1"/>
    <property type="molecule type" value="Genomic_DNA"/>
</dbReference>
<evidence type="ECO:0000313" key="7">
    <source>
        <dbReference type="EMBL" id="CAF4526684.1"/>
    </source>
</evidence>
<reference evidence="4" key="1">
    <citation type="submission" date="2021-02" db="EMBL/GenBank/DDBJ databases">
        <authorList>
            <person name="Nowell W R."/>
        </authorList>
    </citation>
    <scope>NUCLEOTIDE SEQUENCE</scope>
</reference>
<dbReference type="AlphaFoldDB" id="A0A816UWY7"/>
<dbReference type="Proteomes" id="UP000663834">
    <property type="component" value="Unassembled WGS sequence"/>
</dbReference>
<evidence type="ECO:0000313" key="3">
    <source>
        <dbReference type="EMBL" id="CAF1531056.1"/>
    </source>
</evidence>
<dbReference type="Proteomes" id="UP000676336">
    <property type="component" value="Unassembled WGS sequence"/>
</dbReference>
<dbReference type="EMBL" id="CAJNOW010000446">
    <property type="protein sequence ID" value="CAF1277723.1"/>
    <property type="molecule type" value="Genomic_DNA"/>
</dbReference>
<keyword evidence="1" id="KW-0812">Transmembrane</keyword>
<dbReference type="EMBL" id="CAJOBJ010068124">
    <property type="protein sequence ID" value="CAF4448167.1"/>
    <property type="molecule type" value="Genomic_DNA"/>
</dbReference>
<name>A0A816UWY7_9BILA</name>
<dbReference type="EMBL" id="CAJOBI010051371">
    <property type="protein sequence ID" value="CAF4373559.1"/>
    <property type="molecule type" value="Genomic_DNA"/>
</dbReference>
<evidence type="ECO:0000313" key="4">
    <source>
        <dbReference type="EMBL" id="CAF2117316.1"/>
    </source>
</evidence>
<sequence length="203" mass="22764">MKDNSFVFQHRSSNSDGSGAIIGGVVGGVAGAILLCFCCCLVCGTFTGTFIICRGRPIHSNNSYINSGVGIGYNISQSIFKSGIFSSYYYQYRSDHGPFRMQLGFYPEGGYIVHGGGTDDIGTYVITGVYSPRTLRMGLEKRYQVGTGDLNENLGHTVIIHVQWNHENQQFEGKYYLRTRKHRDENKFIIRREGGENYHQYPI</sequence>
<proteinExistence type="predicted"/>
<evidence type="ECO:0000313" key="6">
    <source>
        <dbReference type="EMBL" id="CAF4448167.1"/>
    </source>
</evidence>
<gene>
    <name evidence="7" type="ORF">BYL167_LOCUS37137</name>
    <name evidence="3" type="ORF">CJN711_LOCUS29046</name>
    <name evidence="6" type="ORF">GIL414_LOCUS32293</name>
    <name evidence="2" type="ORF">KQP761_LOCUS3623</name>
    <name evidence="4" type="ORF">MBJ925_LOCUS25216</name>
    <name evidence="5" type="ORF">SMN809_LOCUS29248</name>
</gene>
<dbReference type="EMBL" id="CAJOBH010083128">
    <property type="protein sequence ID" value="CAF4526684.1"/>
    <property type="molecule type" value="Genomic_DNA"/>
</dbReference>
<evidence type="ECO:0000313" key="8">
    <source>
        <dbReference type="Proteomes" id="UP000663824"/>
    </source>
</evidence>
<evidence type="ECO:0000313" key="2">
    <source>
        <dbReference type="EMBL" id="CAF1277723.1"/>
    </source>
</evidence>
<keyword evidence="1" id="KW-0472">Membrane</keyword>
<dbReference type="Proteomes" id="UP000663824">
    <property type="component" value="Unassembled WGS sequence"/>
</dbReference>